<feature type="compositionally biased region" description="Acidic residues" evidence="1">
    <location>
        <begin position="274"/>
        <end position="287"/>
    </location>
</feature>
<keyword evidence="3" id="KW-1185">Reference proteome</keyword>
<dbReference type="AlphaFoldDB" id="A0AAD7HMD6"/>
<dbReference type="Proteomes" id="UP001215598">
    <property type="component" value="Unassembled WGS sequence"/>
</dbReference>
<name>A0AAD7HMD6_9AGAR</name>
<evidence type="ECO:0000313" key="3">
    <source>
        <dbReference type="Proteomes" id="UP001215598"/>
    </source>
</evidence>
<evidence type="ECO:0000256" key="1">
    <source>
        <dbReference type="SAM" id="MobiDB-lite"/>
    </source>
</evidence>
<feature type="compositionally biased region" description="Basic and acidic residues" evidence="1">
    <location>
        <begin position="304"/>
        <end position="342"/>
    </location>
</feature>
<evidence type="ECO:0000313" key="2">
    <source>
        <dbReference type="EMBL" id="KAJ7723909.1"/>
    </source>
</evidence>
<accession>A0AAD7HMD6</accession>
<protein>
    <submittedName>
        <fullName evidence="2">Uncharacterized protein</fullName>
    </submittedName>
</protein>
<dbReference type="EMBL" id="JARKIB010000207">
    <property type="protein sequence ID" value="KAJ7723909.1"/>
    <property type="molecule type" value="Genomic_DNA"/>
</dbReference>
<organism evidence="2 3">
    <name type="scientific">Mycena metata</name>
    <dbReference type="NCBI Taxonomy" id="1033252"/>
    <lineage>
        <taxon>Eukaryota</taxon>
        <taxon>Fungi</taxon>
        <taxon>Dikarya</taxon>
        <taxon>Basidiomycota</taxon>
        <taxon>Agaricomycotina</taxon>
        <taxon>Agaricomycetes</taxon>
        <taxon>Agaricomycetidae</taxon>
        <taxon>Agaricales</taxon>
        <taxon>Marasmiineae</taxon>
        <taxon>Mycenaceae</taxon>
        <taxon>Mycena</taxon>
    </lineage>
</organism>
<feature type="region of interest" description="Disordered" evidence="1">
    <location>
        <begin position="263"/>
        <end position="346"/>
    </location>
</feature>
<reference evidence="2" key="1">
    <citation type="submission" date="2023-03" db="EMBL/GenBank/DDBJ databases">
        <title>Massive genome expansion in bonnet fungi (Mycena s.s.) driven by repeated elements and novel gene families across ecological guilds.</title>
        <authorList>
            <consortium name="Lawrence Berkeley National Laboratory"/>
            <person name="Harder C.B."/>
            <person name="Miyauchi S."/>
            <person name="Viragh M."/>
            <person name="Kuo A."/>
            <person name="Thoen E."/>
            <person name="Andreopoulos B."/>
            <person name="Lu D."/>
            <person name="Skrede I."/>
            <person name="Drula E."/>
            <person name="Henrissat B."/>
            <person name="Morin E."/>
            <person name="Kohler A."/>
            <person name="Barry K."/>
            <person name="LaButti K."/>
            <person name="Morin E."/>
            <person name="Salamov A."/>
            <person name="Lipzen A."/>
            <person name="Mereny Z."/>
            <person name="Hegedus B."/>
            <person name="Baldrian P."/>
            <person name="Stursova M."/>
            <person name="Weitz H."/>
            <person name="Taylor A."/>
            <person name="Grigoriev I.V."/>
            <person name="Nagy L.G."/>
            <person name="Martin F."/>
            <person name="Kauserud H."/>
        </authorList>
    </citation>
    <scope>NUCLEOTIDE SEQUENCE</scope>
    <source>
        <strain evidence="2">CBHHK182m</strain>
    </source>
</reference>
<proteinExistence type="predicted"/>
<sequence length="383" mass="42756">MTVYLYACYWTEWEEVAHYLRSTLQRVMADWDCTMLIRNSTGQLSADLVPPDRSEQYTISLGNTSFGISLPSTFISSSVAAQEALAIDSLTPDSAGKIADPVLYQSCRADEVFNTEIVFSVVSEDPQTWLSQANHIFSRLQITSNLEDYDLVDEVDFTIVISSPTEVVPPGFLFLCPEEFFSWQGVSNKPAEDQSNGPSEAASLGFPAIQRITKSYGPSWPTSVYAGLRQFHEAKGFDPESQGIARDLRKRLYQLSHETNPSFAHVEELSRAEEDGDEVDTDEEWEDAQSSLHDGNELAEEFETENRQGEVNVHSEGHGKNEAPREPVDHESHTDQGIHPESEISNDSLTGHFIRIIRALRLGEGLDVEAETTETDPISPYLV</sequence>
<gene>
    <name evidence="2" type="ORF">B0H16DRAFT_1737003</name>
</gene>
<comment type="caution">
    <text evidence="2">The sequence shown here is derived from an EMBL/GenBank/DDBJ whole genome shotgun (WGS) entry which is preliminary data.</text>
</comment>